<dbReference type="InterPro" id="IPR016084">
    <property type="entry name" value="Haem_Oase-like_multi-hlx"/>
</dbReference>
<keyword evidence="5" id="KW-1185">Reference proteome</keyword>
<proteinExistence type="predicted"/>
<dbReference type="InterPro" id="IPR002051">
    <property type="entry name" value="Haem_Oase"/>
</dbReference>
<dbReference type="PANTHER" id="PTHR10720:SF0">
    <property type="entry name" value="HEME OXYGENASE"/>
    <property type="match status" value="1"/>
</dbReference>
<evidence type="ECO:0000256" key="1">
    <source>
        <dbReference type="ARBA" id="ARBA00022617"/>
    </source>
</evidence>
<dbReference type="PIRSF" id="PIRSF000343">
    <property type="entry name" value="Haem_Oase"/>
    <property type="match status" value="1"/>
</dbReference>
<keyword evidence="1" id="KW-0349">Heme</keyword>
<evidence type="ECO:0000313" key="4">
    <source>
        <dbReference type="EMBL" id="GMA40751.1"/>
    </source>
</evidence>
<comment type="caution">
    <text evidence="4">The sequence shown here is derived from an EMBL/GenBank/DDBJ whole genome shotgun (WGS) entry which is preliminary data.</text>
</comment>
<dbReference type="CDD" id="cd19165">
    <property type="entry name" value="HemeO"/>
    <property type="match status" value="1"/>
</dbReference>
<dbReference type="InterPro" id="IPR016053">
    <property type="entry name" value="Haem_Oase-like"/>
</dbReference>
<dbReference type="Pfam" id="PF01126">
    <property type="entry name" value="Heme_oxygenase"/>
    <property type="match status" value="1"/>
</dbReference>
<evidence type="ECO:0000256" key="3">
    <source>
        <dbReference type="ARBA" id="ARBA00023004"/>
    </source>
</evidence>
<reference evidence="5" key="1">
    <citation type="journal article" date="2019" name="Int. J. Syst. Evol. Microbiol.">
        <title>The Global Catalogue of Microorganisms (GCM) 10K type strain sequencing project: providing services to taxonomists for standard genome sequencing and annotation.</title>
        <authorList>
            <consortium name="The Broad Institute Genomics Platform"/>
            <consortium name="The Broad Institute Genome Sequencing Center for Infectious Disease"/>
            <person name="Wu L."/>
            <person name="Ma J."/>
        </authorList>
    </citation>
    <scope>NUCLEOTIDE SEQUENCE [LARGE SCALE GENOMIC DNA]</scope>
    <source>
        <strain evidence="5">NBRC 113072</strain>
    </source>
</reference>
<dbReference type="SUPFAM" id="SSF48613">
    <property type="entry name" value="Heme oxygenase-like"/>
    <property type="match status" value="1"/>
</dbReference>
<evidence type="ECO:0000313" key="5">
    <source>
        <dbReference type="Proteomes" id="UP001157126"/>
    </source>
</evidence>
<sequence>MTNLTTTPLSAEVKVTTANAHDEAEHSPFMDDLLSGRSGREEFVRLTGQLWFVYDALESACRTHADDPRISPLIDRRLERLPALEADLSTLLGEDWRDRLAPRPATSAYTHRLRTCAPHELAAHHYTRYLGDLSGGQVIPTMLRRHYDLTEGMSFYSFDEIDKIKPYKDAYRARLDDLPLDEAERQQFLEEAVEAFVLNTAMFDDLAR</sequence>
<dbReference type="PANTHER" id="PTHR10720">
    <property type="entry name" value="HEME OXYGENASE"/>
    <property type="match status" value="1"/>
</dbReference>
<organism evidence="4 5">
    <name type="scientific">Mobilicoccus caccae</name>
    <dbReference type="NCBI Taxonomy" id="1859295"/>
    <lineage>
        <taxon>Bacteria</taxon>
        <taxon>Bacillati</taxon>
        <taxon>Actinomycetota</taxon>
        <taxon>Actinomycetes</taxon>
        <taxon>Micrococcales</taxon>
        <taxon>Dermatophilaceae</taxon>
        <taxon>Mobilicoccus</taxon>
    </lineage>
</organism>
<dbReference type="PRINTS" id="PR00088">
    <property type="entry name" value="HAEMOXYGNASE"/>
</dbReference>
<dbReference type="Proteomes" id="UP001157126">
    <property type="component" value="Unassembled WGS sequence"/>
</dbReference>
<dbReference type="Gene3D" id="1.20.910.10">
    <property type="entry name" value="Heme oxygenase-like"/>
    <property type="match status" value="1"/>
</dbReference>
<dbReference type="RefSeq" id="WP_284304401.1">
    <property type="nucleotide sequence ID" value="NZ_BSUO01000001.1"/>
</dbReference>
<gene>
    <name evidence="4" type="ORF">GCM10025883_27960</name>
</gene>
<dbReference type="EMBL" id="BSUO01000001">
    <property type="protein sequence ID" value="GMA40751.1"/>
    <property type="molecule type" value="Genomic_DNA"/>
</dbReference>
<protein>
    <submittedName>
        <fullName evidence="4">Heme oxygenase</fullName>
    </submittedName>
</protein>
<keyword evidence="3" id="KW-0408">Iron</keyword>
<name>A0ABQ6ISW2_9MICO</name>
<keyword evidence="2" id="KW-0479">Metal-binding</keyword>
<evidence type="ECO:0000256" key="2">
    <source>
        <dbReference type="ARBA" id="ARBA00022723"/>
    </source>
</evidence>
<accession>A0ABQ6ISW2</accession>